<feature type="domain" description="NADP-dependent oxidoreductase" evidence="2">
    <location>
        <begin position="56"/>
        <end position="251"/>
    </location>
</feature>
<dbReference type="KEGG" id="ade:Adeh_2076"/>
<name>Q2IJL9_ANADE</name>
<evidence type="ECO:0000259" key="2">
    <source>
        <dbReference type="Pfam" id="PF00248"/>
    </source>
</evidence>
<protein>
    <submittedName>
        <fullName evidence="3">Aldo/keto reductase</fullName>
    </submittedName>
</protein>
<proteinExistence type="predicted"/>
<dbReference type="OrthoDB" id="9773828at2"/>
<organism evidence="3 4">
    <name type="scientific">Anaeromyxobacter dehalogenans (strain 2CP-C)</name>
    <dbReference type="NCBI Taxonomy" id="290397"/>
    <lineage>
        <taxon>Bacteria</taxon>
        <taxon>Pseudomonadati</taxon>
        <taxon>Myxococcota</taxon>
        <taxon>Myxococcia</taxon>
        <taxon>Myxococcales</taxon>
        <taxon>Cystobacterineae</taxon>
        <taxon>Anaeromyxobacteraceae</taxon>
        <taxon>Anaeromyxobacter</taxon>
    </lineage>
</organism>
<dbReference type="PANTHER" id="PTHR43312:SF1">
    <property type="entry name" value="NADP-DEPENDENT OXIDOREDUCTASE DOMAIN-CONTAINING PROTEIN"/>
    <property type="match status" value="1"/>
</dbReference>
<sequence length="338" mass="36353">MPPLTRRDFLRAALAATVIPAVGCGGGAGMGDGRGGGADEVPRRALGGTGETVSIVGLGGFHLAVPPSEQESLRILRTAVDGGITFLDNCWDYHDGESERRMGKGLRDGYRDRVFLMTKVDGRTKEAAARQLDESLRRLETDHVDLLQLHEVIRDDDPGRTFAPGGAAEALLEARRAGKARFLGFTGHKSPDVHLAMLAAAEAHGFRFDTVQLPLNVLDAHFRSFEQRVLPALLERGIAPLGMKPMADARIVQRNIASAEECLRYALSLPVATVITGCDALERVEQALRIARGFRPLAEADVNALLARTAPAAASGADERYKTTDGYDATTHNPSWLG</sequence>
<dbReference type="eggNOG" id="COG0667">
    <property type="taxonomic scope" value="Bacteria"/>
</dbReference>
<dbReference type="Pfam" id="PF00248">
    <property type="entry name" value="Aldo_ket_red"/>
    <property type="match status" value="1"/>
</dbReference>
<evidence type="ECO:0000256" key="1">
    <source>
        <dbReference type="SAM" id="MobiDB-lite"/>
    </source>
</evidence>
<dbReference type="InterPro" id="IPR053135">
    <property type="entry name" value="AKR2_Oxidoreductase"/>
</dbReference>
<dbReference type="STRING" id="290397.Adeh_2076"/>
<dbReference type="AlphaFoldDB" id="Q2IJL9"/>
<dbReference type="InterPro" id="IPR023210">
    <property type="entry name" value="NADP_OxRdtase_dom"/>
</dbReference>
<dbReference type="InterPro" id="IPR036812">
    <property type="entry name" value="NAD(P)_OxRdtase_dom_sf"/>
</dbReference>
<reference evidence="3 4" key="1">
    <citation type="submission" date="2006-01" db="EMBL/GenBank/DDBJ databases">
        <title>Complete sequence of Anaeromyxobacter dehalogenans 2CP-C.</title>
        <authorList>
            <consortium name="US DOE Joint Genome Institute"/>
            <person name="Copeland A."/>
            <person name="Lucas S."/>
            <person name="Lapidus A."/>
            <person name="Barry K."/>
            <person name="Detter J.C."/>
            <person name="Glavina T."/>
            <person name="Hammon N."/>
            <person name="Israni S."/>
            <person name="Pitluck S."/>
            <person name="Brettin T."/>
            <person name="Bruce D."/>
            <person name="Han C."/>
            <person name="Tapia R."/>
            <person name="Gilna P."/>
            <person name="Kiss H."/>
            <person name="Schmutz J."/>
            <person name="Larimer F."/>
            <person name="Land M."/>
            <person name="Kyrpides N."/>
            <person name="Anderson I."/>
            <person name="Sanford R.A."/>
            <person name="Ritalahti K.M."/>
            <person name="Thomas H.S."/>
            <person name="Kirby J.R."/>
            <person name="Zhulin I.B."/>
            <person name="Loeffler F.E."/>
            <person name="Richardson P."/>
        </authorList>
    </citation>
    <scope>NUCLEOTIDE SEQUENCE [LARGE SCALE GENOMIC DNA]</scope>
    <source>
        <strain evidence="3 4">2CP-C</strain>
    </source>
</reference>
<dbReference type="RefSeq" id="WP_011421128.1">
    <property type="nucleotide sequence ID" value="NC_007760.1"/>
</dbReference>
<accession>Q2IJL9</accession>
<dbReference type="SUPFAM" id="SSF51430">
    <property type="entry name" value="NAD(P)-linked oxidoreductase"/>
    <property type="match status" value="1"/>
</dbReference>
<dbReference type="InterPro" id="IPR006311">
    <property type="entry name" value="TAT_signal"/>
</dbReference>
<evidence type="ECO:0000313" key="3">
    <source>
        <dbReference type="EMBL" id="ABC81846.1"/>
    </source>
</evidence>
<dbReference type="Gene3D" id="3.20.20.100">
    <property type="entry name" value="NADP-dependent oxidoreductase domain"/>
    <property type="match status" value="1"/>
</dbReference>
<dbReference type="PROSITE" id="PS51318">
    <property type="entry name" value="TAT"/>
    <property type="match status" value="1"/>
</dbReference>
<feature type="region of interest" description="Disordered" evidence="1">
    <location>
        <begin position="317"/>
        <end position="338"/>
    </location>
</feature>
<dbReference type="HOGENOM" id="CLU_023205_3_0_7"/>
<evidence type="ECO:0000313" key="4">
    <source>
        <dbReference type="Proteomes" id="UP000001935"/>
    </source>
</evidence>
<dbReference type="Proteomes" id="UP000001935">
    <property type="component" value="Chromosome"/>
</dbReference>
<dbReference type="EMBL" id="CP000251">
    <property type="protein sequence ID" value="ABC81846.1"/>
    <property type="molecule type" value="Genomic_DNA"/>
</dbReference>
<dbReference type="PANTHER" id="PTHR43312">
    <property type="entry name" value="D-THREO-ALDOSE 1-DEHYDROGENASE"/>
    <property type="match status" value="1"/>
</dbReference>
<dbReference type="CDD" id="cd19100">
    <property type="entry name" value="AKR_unchar"/>
    <property type="match status" value="1"/>
</dbReference>
<gene>
    <name evidence="3" type="ordered locus">Adeh_2076</name>
</gene>